<sequence length="212" mass="22420">MVVDHQARLRARRPERLPVLGIKRGDAGAGDNPGQQHAAAQPQLGDLCHFGDGLVNVPEQDLAHSGAPFGGQRAEVRQPAIVCTQAGPPQFEVPGGTRWGSGQAALREERRHRIGEDDLSRNAIGVQFCVTTIAVPVVFGVRLAEVPERIHKRLGQAVELVSVLRLEILAVVEQVRPGVAVSRNNRVPVHGYARAGSGLGGVAGDGASWGSS</sequence>
<dbReference type="KEGG" id="msho:MSHO_58410"/>
<accession>A0A7I7LKD1</accession>
<dbReference type="AlphaFoldDB" id="A0A7I7LKD1"/>
<evidence type="ECO:0000313" key="2">
    <source>
        <dbReference type="Proteomes" id="UP000467164"/>
    </source>
</evidence>
<name>A0A7I7LKD1_9MYCO</name>
<organism evidence="1 2">
    <name type="scientific">Mycobacterium shottsii</name>
    <dbReference type="NCBI Taxonomy" id="133549"/>
    <lineage>
        <taxon>Bacteria</taxon>
        <taxon>Bacillati</taxon>
        <taxon>Actinomycetota</taxon>
        <taxon>Actinomycetes</taxon>
        <taxon>Mycobacteriales</taxon>
        <taxon>Mycobacteriaceae</taxon>
        <taxon>Mycobacterium</taxon>
        <taxon>Mycobacterium ulcerans group</taxon>
    </lineage>
</organism>
<proteinExistence type="predicted"/>
<reference evidence="1 2" key="1">
    <citation type="journal article" date="2019" name="Emerg. Microbes Infect.">
        <title>Comprehensive subspecies identification of 175 nontuberculous mycobacteria species based on 7547 genomic profiles.</title>
        <authorList>
            <person name="Matsumoto Y."/>
            <person name="Kinjo T."/>
            <person name="Motooka D."/>
            <person name="Nabeya D."/>
            <person name="Jung N."/>
            <person name="Uechi K."/>
            <person name="Horii T."/>
            <person name="Iida T."/>
            <person name="Fujita J."/>
            <person name="Nakamura S."/>
        </authorList>
    </citation>
    <scope>NUCLEOTIDE SEQUENCE [LARGE SCALE GENOMIC DNA]</scope>
    <source>
        <strain evidence="1 2">JCM 12657</strain>
    </source>
</reference>
<dbReference type="Proteomes" id="UP000467164">
    <property type="component" value="Chromosome"/>
</dbReference>
<gene>
    <name evidence="1" type="ORF">MSHO_58410</name>
</gene>
<dbReference type="EMBL" id="AP022572">
    <property type="protein sequence ID" value="BBX60496.1"/>
    <property type="molecule type" value="Genomic_DNA"/>
</dbReference>
<protein>
    <submittedName>
        <fullName evidence="1">Uncharacterized protein</fullName>
    </submittedName>
</protein>
<evidence type="ECO:0000313" key="1">
    <source>
        <dbReference type="EMBL" id="BBX60496.1"/>
    </source>
</evidence>
<keyword evidence="2" id="KW-1185">Reference proteome</keyword>